<dbReference type="Proteomes" id="UP001596186">
    <property type="component" value="Unassembled WGS sequence"/>
</dbReference>
<evidence type="ECO:0000256" key="1">
    <source>
        <dbReference type="SAM" id="Phobius"/>
    </source>
</evidence>
<gene>
    <name evidence="2" type="ORF">ACFP1F_09900</name>
</gene>
<evidence type="ECO:0008006" key="4">
    <source>
        <dbReference type="Google" id="ProtNLM"/>
    </source>
</evidence>
<protein>
    <recommendedName>
        <fullName evidence="4">Holin</fullName>
    </recommendedName>
</protein>
<evidence type="ECO:0000313" key="2">
    <source>
        <dbReference type="EMBL" id="MFC6324052.1"/>
    </source>
</evidence>
<name>A0ABW1UYH5_9LACO</name>
<feature type="transmembrane region" description="Helical" evidence="1">
    <location>
        <begin position="6"/>
        <end position="25"/>
    </location>
</feature>
<keyword evidence="1" id="KW-1133">Transmembrane helix</keyword>
<dbReference type="EMBL" id="JBHSSN010000015">
    <property type="protein sequence ID" value="MFC6324052.1"/>
    <property type="molecule type" value="Genomic_DNA"/>
</dbReference>
<keyword evidence="3" id="KW-1185">Reference proteome</keyword>
<reference evidence="3" key="1">
    <citation type="journal article" date="2019" name="Int. J. Syst. Evol. Microbiol.">
        <title>The Global Catalogue of Microorganisms (GCM) 10K type strain sequencing project: providing services to taxonomists for standard genome sequencing and annotation.</title>
        <authorList>
            <consortium name="The Broad Institute Genomics Platform"/>
            <consortium name="The Broad Institute Genome Sequencing Center for Infectious Disease"/>
            <person name="Wu L."/>
            <person name="Ma J."/>
        </authorList>
    </citation>
    <scope>NUCLEOTIDE SEQUENCE [LARGE SCALE GENOMIC DNA]</scope>
    <source>
        <strain evidence="3">CCM 8895</strain>
    </source>
</reference>
<keyword evidence="1" id="KW-0812">Transmembrane</keyword>
<sequence>MVDNFKFVISAIGGAFVTGFFGLWLQKMKNSGDHYIENVDKINALVSERSDLIKNNTALEIKLKHVQDDLRTQRKVTDGLTKQIGELKREMNQEEK</sequence>
<comment type="caution">
    <text evidence="2">The sequence shown here is derived from an EMBL/GenBank/DDBJ whole genome shotgun (WGS) entry which is preliminary data.</text>
</comment>
<organism evidence="2 3">
    <name type="scientific">Companilactobacillus baiquanensis</name>
    <dbReference type="NCBI Taxonomy" id="2486005"/>
    <lineage>
        <taxon>Bacteria</taxon>
        <taxon>Bacillati</taxon>
        <taxon>Bacillota</taxon>
        <taxon>Bacilli</taxon>
        <taxon>Lactobacillales</taxon>
        <taxon>Lactobacillaceae</taxon>
        <taxon>Companilactobacillus</taxon>
    </lineage>
</organism>
<keyword evidence="1" id="KW-0472">Membrane</keyword>
<evidence type="ECO:0000313" key="3">
    <source>
        <dbReference type="Proteomes" id="UP001596186"/>
    </source>
</evidence>
<dbReference type="RefSeq" id="WP_125593064.1">
    <property type="nucleotide sequence ID" value="NZ_JBHSSN010000015.1"/>
</dbReference>
<proteinExistence type="predicted"/>
<accession>A0ABW1UYH5</accession>